<name>A0A1F6DD15_9BACT</name>
<evidence type="ECO:0000313" key="4">
    <source>
        <dbReference type="EMBL" id="OGG59314.1"/>
    </source>
</evidence>
<dbReference type="AlphaFoldDB" id="A0A1F6DD15"/>
<keyword evidence="2 4" id="KW-0808">Transferase</keyword>
<dbReference type="Proteomes" id="UP000178042">
    <property type="component" value="Unassembled WGS sequence"/>
</dbReference>
<dbReference type="GO" id="GO:0016746">
    <property type="term" value="F:acyltransferase activity"/>
    <property type="evidence" value="ECO:0007669"/>
    <property type="project" value="UniProtKB-KW"/>
</dbReference>
<dbReference type="SUPFAM" id="SSF51161">
    <property type="entry name" value="Trimeric LpxA-like enzymes"/>
    <property type="match status" value="1"/>
</dbReference>
<comment type="similarity">
    <text evidence="1">Belongs to the transferase hexapeptide repeat family.</text>
</comment>
<evidence type="ECO:0000256" key="1">
    <source>
        <dbReference type="ARBA" id="ARBA00007274"/>
    </source>
</evidence>
<dbReference type="InterPro" id="IPR001451">
    <property type="entry name" value="Hexapep"/>
</dbReference>
<evidence type="ECO:0000256" key="2">
    <source>
        <dbReference type="ARBA" id="ARBA00022679"/>
    </source>
</evidence>
<evidence type="ECO:0000256" key="3">
    <source>
        <dbReference type="ARBA" id="ARBA00023315"/>
    </source>
</evidence>
<accession>A0A1F6DD15</accession>
<protein>
    <submittedName>
        <fullName evidence="4">Serine acetyltransferase</fullName>
    </submittedName>
</protein>
<organism evidence="4 5">
    <name type="scientific">Candidatus Kaiserbacteria bacterium RIFCSPHIGHO2_02_FULL_49_16</name>
    <dbReference type="NCBI Taxonomy" id="1798490"/>
    <lineage>
        <taxon>Bacteria</taxon>
        <taxon>Candidatus Kaiseribacteriota</taxon>
    </lineage>
</organism>
<dbReference type="InterPro" id="IPR045304">
    <property type="entry name" value="LbH_SAT"/>
</dbReference>
<keyword evidence="3" id="KW-0012">Acyltransferase</keyword>
<dbReference type="InterPro" id="IPR011004">
    <property type="entry name" value="Trimer_LpxA-like_sf"/>
</dbReference>
<evidence type="ECO:0000313" key="5">
    <source>
        <dbReference type="Proteomes" id="UP000178042"/>
    </source>
</evidence>
<dbReference type="PANTHER" id="PTHR42811">
    <property type="entry name" value="SERINE ACETYLTRANSFERASE"/>
    <property type="match status" value="1"/>
</dbReference>
<dbReference type="Gene3D" id="2.160.10.10">
    <property type="entry name" value="Hexapeptide repeat proteins"/>
    <property type="match status" value="1"/>
</dbReference>
<comment type="caution">
    <text evidence="4">The sequence shown here is derived from an EMBL/GenBank/DDBJ whole genome shotgun (WGS) entry which is preliminary data.</text>
</comment>
<dbReference type="CDD" id="cd03354">
    <property type="entry name" value="LbH_SAT"/>
    <property type="match status" value="1"/>
</dbReference>
<sequence>MITSKEDLAFYLSEDKKALGIRRKRPSLFGSEIWKYEILLRKLEYYKNCKSNILLRPYVLYLKYRFHNLGIRLNFEIPLNVCGPGLELPHIGTIIISAKKIGANCKIHSGVNIGKKHGKSPIIGNNVYIGPGAKIFGGIEIADNIAIGANAVVNKSFLEPNITIAGVPAKKLNDKGSGWLLVREEEGDAK</sequence>
<dbReference type="Pfam" id="PF00132">
    <property type="entry name" value="Hexapep"/>
    <property type="match status" value="1"/>
</dbReference>
<proteinExistence type="inferred from homology"/>
<dbReference type="EMBL" id="MFLD01000027">
    <property type="protein sequence ID" value="OGG59314.1"/>
    <property type="molecule type" value="Genomic_DNA"/>
</dbReference>
<gene>
    <name evidence="4" type="ORF">A3C86_01530</name>
</gene>
<reference evidence="4 5" key="1">
    <citation type="journal article" date="2016" name="Nat. Commun.">
        <title>Thousands of microbial genomes shed light on interconnected biogeochemical processes in an aquifer system.</title>
        <authorList>
            <person name="Anantharaman K."/>
            <person name="Brown C.T."/>
            <person name="Hug L.A."/>
            <person name="Sharon I."/>
            <person name="Castelle C.J."/>
            <person name="Probst A.J."/>
            <person name="Thomas B.C."/>
            <person name="Singh A."/>
            <person name="Wilkins M.J."/>
            <person name="Karaoz U."/>
            <person name="Brodie E.L."/>
            <person name="Williams K.H."/>
            <person name="Hubbard S.S."/>
            <person name="Banfield J.F."/>
        </authorList>
    </citation>
    <scope>NUCLEOTIDE SEQUENCE [LARGE SCALE GENOMIC DNA]</scope>
</reference>